<dbReference type="GO" id="GO:0009228">
    <property type="term" value="P:thiamine biosynthetic process"/>
    <property type="evidence" value="ECO:0007669"/>
    <property type="project" value="UniProtKB-KW"/>
</dbReference>
<evidence type="ECO:0000313" key="13">
    <source>
        <dbReference type="EMBL" id="QGA64002.1"/>
    </source>
</evidence>
<organism evidence="13 14">
    <name type="scientific">Vibrio algicola</name>
    <dbReference type="NCBI Taxonomy" id="2662262"/>
    <lineage>
        <taxon>Bacteria</taxon>
        <taxon>Pseudomonadati</taxon>
        <taxon>Pseudomonadota</taxon>
        <taxon>Gammaproteobacteria</taxon>
        <taxon>Vibrionales</taxon>
        <taxon>Vibrionaceae</taxon>
        <taxon>Vibrio</taxon>
    </lineage>
</organism>
<dbReference type="HAMAP" id="MF_00097">
    <property type="entry name" value="TMP_synthase"/>
    <property type="match status" value="1"/>
</dbReference>
<keyword evidence="5 9" id="KW-0784">Thiamine biosynthesis</keyword>
<evidence type="ECO:0000256" key="2">
    <source>
        <dbReference type="ARBA" id="ARBA00022679"/>
    </source>
</evidence>
<dbReference type="PANTHER" id="PTHR20857:SF15">
    <property type="entry name" value="THIAMINE-PHOSPHATE SYNTHASE"/>
    <property type="match status" value="1"/>
</dbReference>
<feature type="binding site" evidence="9">
    <location>
        <position position="296"/>
    </location>
    <ligand>
        <name>Mg(2+)</name>
        <dbReference type="ChEBI" id="CHEBI:18420"/>
    </ligand>
</feature>
<proteinExistence type="inferred from homology"/>
<dbReference type="GO" id="GO:0009229">
    <property type="term" value="P:thiamine diphosphate biosynthetic process"/>
    <property type="evidence" value="ECO:0007669"/>
    <property type="project" value="UniProtKB-UniRule"/>
</dbReference>
<feature type="binding site" evidence="9">
    <location>
        <position position="276"/>
    </location>
    <ligand>
        <name>4-amino-2-methyl-5-(diphosphooxymethyl)pyrimidine</name>
        <dbReference type="ChEBI" id="CHEBI:57841"/>
    </ligand>
</feature>
<evidence type="ECO:0000256" key="9">
    <source>
        <dbReference type="HAMAP-Rule" id="MF_00097"/>
    </source>
</evidence>
<feature type="binding site" evidence="9">
    <location>
        <position position="277"/>
    </location>
    <ligand>
        <name>Mg(2+)</name>
        <dbReference type="ChEBI" id="CHEBI:18420"/>
    </ligand>
</feature>
<evidence type="ECO:0000256" key="8">
    <source>
        <dbReference type="ARBA" id="ARBA00047883"/>
    </source>
</evidence>
<reference evidence="13 14" key="1">
    <citation type="submission" date="2019-10" db="EMBL/GenBank/DDBJ databases">
        <title>Vibrio sp. nov., isolated from Coralline algae surface.</title>
        <authorList>
            <person name="Geng Y."/>
            <person name="Zhang X."/>
        </authorList>
    </citation>
    <scope>NUCLEOTIDE SEQUENCE [LARGE SCALE GENOMIC DNA]</scope>
    <source>
        <strain evidence="13 14">SM1977</strain>
    </source>
</reference>
<evidence type="ECO:0000256" key="3">
    <source>
        <dbReference type="ARBA" id="ARBA00022723"/>
    </source>
</evidence>
<feature type="binding site" evidence="9">
    <location>
        <position position="377"/>
    </location>
    <ligand>
        <name>2-[(2R,5Z)-2-carboxy-4-methylthiazol-5(2H)-ylidene]ethyl phosphate</name>
        <dbReference type="ChEBI" id="CHEBI:62899"/>
    </ligand>
</feature>
<evidence type="ECO:0000256" key="7">
    <source>
        <dbReference type="ARBA" id="ARBA00047851"/>
    </source>
</evidence>
<accession>A0A5Q0TA32</accession>
<comment type="catalytic activity">
    <reaction evidence="8 9 10">
        <text>2-[(2R,5Z)-2-carboxy-4-methylthiazol-5(2H)-ylidene]ethyl phosphate + 4-amino-2-methyl-5-(diphosphooxymethyl)pyrimidine + 2 H(+) = thiamine phosphate + CO2 + diphosphate</text>
        <dbReference type="Rhea" id="RHEA:47844"/>
        <dbReference type="ChEBI" id="CHEBI:15378"/>
        <dbReference type="ChEBI" id="CHEBI:16526"/>
        <dbReference type="ChEBI" id="CHEBI:33019"/>
        <dbReference type="ChEBI" id="CHEBI:37575"/>
        <dbReference type="ChEBI" id="CHEBI:57841"/>
        <dbReference type="ChEBI" id="CHEBI:62899"/>
        <dbReference type="EC" id="2.5.1.3"/>
    </reaction>
</comment>
<evidence type="ECO:0000313" key="14">
    <source>
        <dbReference type="Proteomes" id="UP000348942"/>
    </source>
</evidence>
<keyword evidence="2 9" id="KW-0808">Transferase</keyword>
<dbReference type="GO" id="GO:0004789">
    <property type="term" value="F:thiamine-phosphate diphosphorylase activity"/>
    <property type="evidence" value="ECO:0007669"/>
    <property type="project" value="UniProtKB-UniRule"/>
</dbReference>
<evidence type="ECO:0000256" key="10">
    <source>
        <dbReference type="RuleBase" id="RU003826"/>
    </source>
</evidence>
<evidence type="ECO:0000256" key="11">
    <source>
        <dbReference type="RuleBase" id="RU004253"/>
    </source>
</evidence>
<evidence type="ECO:0000259" key="12">
    <source>
        <dbReference type="Pfam" id="PF02581"/>
    </source>
</evidence>
<dbReference type="Pfam" id="PF02581">
    <property type="entry name" value="TMP-TENI"/>
    <property type="match status" value="1"/>
</dbReference>
<dbReference type="PANTHER" id="PTHR20857">
    <property type="entry name" value="THIAMINE-PHOSPHATE PYROPHOSPHORYLASE"/>
    <property type="match status" value="1"/>
</dbReference>
<dbReference type="NCBIfam" id="NF002904">
    <property type="entry name" value="PRK03512.1"/>
    <property type="match status" value="1"/>
</dbReference>
<comment type="catalytic activity">
    <reaction evidence="6 9 10">
        <text>4-methyl-5-(2-phosphooxyethyl)-thiazole + 4-amino-2-methyl-5-(diphosphooxymethyl)pyrimidine + H(+) = thiamine phosphate + diphosphate</text>
        <dbReference type="Rhea" id="RHEA:22328"/>
        <dbReference type="ChEBI" id="CHEBI:15378"/>
        <dbReference type="ChEBI" id="CHEBI:33019"/>
        <dbReference type="ChEBI" id="CHEBI:37575"/>
        <dbReference type="ChEBI" id="CHEBI:57841"/>
        <dbReference type="ChEBI" id="CHEBI:58296"/>
        <dbReference type="EC" id="2.5.1.3"/>
    </reaction>
</comment>
<dbReference type="RefSeq" id="WP_153445590.1">
    <property type="nucleotide sequence ID" value="NZ_CP045699.1"/>
</dbReference>
<dbReference type="GO" id="GO:0000287">
    <property type="term" value="F:magnesium ion binding"/>
    <property type="evidence" value="ECO:0007669"/>
    <property type="project" value="UniProtKB-UniRule"/>
</dbReference>
<feature type="binding site" evidence="9">
    <location>
        <position position="344"/>
    </location>
    <ligand>
        <name>4-amino-2-methyl-5-(diphosphooxymethyl)pyrimidine</name>
        <dbReference type="ChEBI" id="CHEBI:57841"/>
    </ligand>
</feature>
<feature type="binding site" evidence="9">
    <location>
        <begin position="341"/>
        <end position="343"/>
    </location>
    <ligand>
        <name>2-[(2R,5Z)-2-carboxy-4-methylthiazol-5(2H)-ylidene]ethyl phosphate</name>
        <dbReference type="ChEBI" id="CHEBI:62899"/>
    </ligand>
</feature>
<dbReference type="Proteomes" id="UP000348942">
    <property type="component" value="Chromosome 1"/>
</dbReference>
<name>A0A5Q0TA32_9VIBR</name>
<sequence>MVHIKLPSQQQALTSMITNCLSAAKQVGFAIEDIAISPGHCEYIAVIDQDQATCYSVLHDAVQDPSSINNADRYLLYLNGQPLPEILNDKTLYIDAYFEGELHDVWLNAEQEYRVLRSSHVIAPLHSERHLAWFFTCLSLEFSLQDALMLARAAMTVPLPHSSMNKLREPDSSVSRETWPTERFLFPTPLIMVNERSAKFNWNCIEKQWFDYQPIERDKFNLYPVVTHYRQIEKLLMLGVKTVQLRIKNPLQKDLEEQIKHAVALGEEHDAQVFINDYWQLAIKHQAYGVHLGQEDLQVADLKLIQQMGLRLGLSTHGYYEVLKAAQFNPSYIALGHIFPTPTKQMPSKPQGVIKLKLYQQMISSLMPHEPTVAIGGIDLSNAKQVWQCGVSSLAVVRAITEAPDIQLAINQFAQIMQEDLADVAEPA</sequence>
<dbReference type="UniPathway" id="UPA00060">
    <property type="reaction ID" value="UER00141"/>
</dbReference>
<comment type="function">
    <text evidence="9">Condenses 4-methyl-5-(beta-hydroxyethyl)thiazole monophosphate (THZ-P) and 2-methyl-4-amino-5-hydroxymethyl pyrimidine pyrophosphate (HMP-PP) to form thiamine monophosphate (TMP).</text>
</comment>
<evidence type="ECO:0000256" key="5">
    <source>
        <dbReference type="ARBA" id="ARBA00022977"/>
    </source>
</evidence>
<comment type="caution">
    <text evidence="9">Lacks conserved residue(s) required for the propagation of feature annotation.</text>
</comment>
<protein>
    <recommendedName>
        <fullName evidence="9">Thiamine-phosphate synthase</fullName>
        <shortName evidence="9">TP synthase</shortName>
        <shortName evidence="9">TPS</shortName>
        <ecNumber evidence="9">2.5.1.3</ecNumber>
    </recommendedName>
    <alternativeName>
        <fullName evidence="9">Thiamine-phosphate pyrophosphorylase</fullName>
        <shortName evidence="9">TMP pyrophosphorylase</shortName>
        <shortName evidence="9">TMP-PPase</shortName>
    </alternativeName>
</protein>
<dbReference type="EMBL" id="CP045699">
    <property type="protein sequence ID" value="QGA64002.1"/>
    <property type="molecule type" value="Genomic_DNA"/>
</dbReference>
<dbReference type="AlphaFoldDB" id="A0A5Q0TA32"/>
<comment type="catalytic activity">
    <reaction evidence="7 9 10">
        <text>2-(2-carboxy-4-methylthiazol-5-yl)ethyl phosphate + 4-amino-2-methyl-5-(diphosphooxymethyl)pyrimidine + 2 H(+) = thiamine phosphate + CO2 + diphosphate</text>
        <dbReference type="Rhea" id="RHEA:47848"/>
        <dbReference type="ChEBI" id="CHEBI:15378"/>
        <dbReference type="ChEBI" id="CHEBI:16526"/>
        <dbReference type="ChEBI" id="CHEBI:33019"/>
        <dbReference type="ChEBI" id="CHEBI:37575"/>
        <dbReference type="ChEBI" id="CHEBI:57841"/>
        <dbReference type="ChEBI" id="CHEBI:62890"/>
        <dbReference type="EC" id="2.5.1.3"/>
    </reaction>
</comment>
<keyword evidence="4 9" id="KW-0460">Magnesium</keyword>
<evidence type="ECO:0000256" key="1">
    <source>
        <dbReference type="ARBA" id="ARBA00005165"/>
    </source>
</evidence>
<keyword evidence="14" id="KW-1185">Reference proteome</keyword>
<dbReference type="CDD" id="cd00564">
    <property type="entry name" value="TMP_TenI"/>
    <property type="match status" value="1"/>
</dbReference>
<evidence type="ECO:0000256" key="6">
    <source>
        <dbReference type="ARBA" id="ARBA00047334"/>
    </source>
</evidence>
<feature type="binding site" evidence="9">
    <location>
        <begin position="244"/>
        <end position="248"/>
    </location>
    <ligand>
        <name>4-amino-2-methyl-5-(diphosphooxymethyl)pyrimidine</name>
        <dbReference type="ChEBI" id="CHEBI:57841"/>
    </ligand>
</feature>
<comment type="pathway">
    <text evidence="1 9 11">Cofactor biosynthesis; thiamine diphosphate biosynthesis; thiamine phosphate from 4-amino-2-methyl-5-diphosphomethylpyrimidine and 4-methyl-5-(2-phosphoethyl)-thiazole: step 1/1.</text>
</comment>
<dbReference type="SUPFAM" id="SSF51391">
    <property type="entry name" value="Thiamin phosphate synthase"/>
    <property type="match status" value="1"/>
</dbReference>
<dbReference type="Gene3D" id="3.20.20.70">
    <property type="entry name" value="Aldolase class I"/>
    <property type="match status" value="1"/>
</dbReference>
<keyword evidence="3 9" id="KW-0479">Metal-binding</keyword>
<comment type="cofactor">
    <cofactor evidence="9">
        <name>Mg(2+)</name>
        <dbReference type="ChEBI" id="CHEBI:18420"/>
    </cofactor>
    <text evidence="9">Binds 1 Mg(2+) ion per subunit.</text>
</comment>
<gene>
    <name evidence="9 13" type="primary">thiE</name>
    <name evidence="13" type="ORF">GFB47_00295</name>
</gene>
<evidence type="ECO:0000256" key="4">
    <source>
        <dbReference type="ARBA" id="ARBA00022842"/>
    </source>
</evidence>
<dbReference type="InterPro" id="IPR022998">
    <property type="entry name" value="ThiamineP_synth_TenI"/>
</dbReference>
<dbReference type="FunFam" id="3.20.20.70:FF:000064">
    <property type="entry name" value="Thiamine-phosphate synthase"/>
    <property type="match status" value="1"/>
</dbReference>
<dbReference type="InterPro" id="IPR034291">
    <property type="entry name" value="TMP_synthase"/>
</dbReference>
<feature type="binding site" evidence="9">
    <location>
        <position position="315"/>
    </location>
    <ligand>
        <name>4-amino-2-methyl-5-(diphosphooxymethyl)pyrimidine</name>
        <dbReference type="ChEBI" id="CHEBI:57841"/>
    </ligand>
</feature>
<feature type="domain" description="Thiamine phosphate synthase/TenI" evidence="12">
    <location>
        <begin position="228"/>
        <end position="400"/>
    </location>
</feature>
<dbReference type="NCBIfam" id="TIGR00693">
    <property type="entry name" value="thiE"/>
    <property type="match status" value="1"/>
</dbReference>
<dbReference type="GO" id="GO:0005737">
    <property type="term" value="C:cytoplasm"/>
    <property type="evidence" value="ECO:0007669"/>
    <property type="project" value="TreeGrafter"/>
</dbReference>
<dbReference type="InterPro" id="IPR036206">
    <property type="entry name" value="ThiamineP_synth_sf"/>
</dbReference>
<dbReference type="EC" id="2.5.1.3" evidence="9"/>
<comment type="similarity">
    <text evidence="9 10">Belongs to the thiamine-phosphate synthase family.</text>
</comment>
<dbReference type="InterPro" id="IPR013785">
    <property type="entry name" value="Aldolase_TIM"/>
</dbReference>